<evidence type="ECO:0000313" key="1">
    <source>
        <dbReference type="EMBL" id="CBA07395.1"/>
    </source>
</evidence>
<name>C6SJQ8_NEIME</name>
<proteinExistence type="predicted"/>
<organism evidence="1">
    <name type="scientific">Neisseria meningitidis alpha275</name>
    <dbReference type="NCBI Taxonomy" id="295996"/>
    <lineage>
        <taxon>Bacteria</taxon>
        <taxon>Pseudomonadati</taxon>
        <taxon>Pseudomonadota</taxon>
        <taxon>Betaproteobacteria</taxon>
        <taxon>Neisseriales</taxon>
        <taxon>Neisseriaceae</taxon>
        <taxon>Neisseria</taxon>
    </lineage>
</organism>
<sequence length="36" mass="4075">MEGLSEAAGRRRDSVMAKRQYYKDKNSLHYTGANAV</sequence>
<gene>
    <name evidence="1" type="ORF">NMW_1177</name>
</gene>
<protein>
    <submittedName>
        <fullName evidence="1">Uncharacterized protein</fullName>
    </submittedName>
</protein>
<accession>C6SJQ8</accession>
<dbReference type="EMBL" id="AM889138">
    <property type="protein sequence ID" value="CBA07395.1"/>
    <property type="molecule type" value="Genomic_DNA"/>
</dbReference>
<reference evidence="1" key="1">
    <citation type="journal article" date="2008" name="Proc. Natl. Acad. Sci. U.S.A.">
        <title>Whole-genome comparison of disease and carriage strains provides insights into virulence evolution in Neisseria meningitidis.</title>
        <authorList>
            <person name="Schoen C."/>
            <person name="Blom J."/>
            <person name="Claus H."/>
            <person name="Schramm-Glueck A."/>
            <person name="Brandt P."/>
            <person name="Mueller T."/>
            <person name="Goesmann A."/>
            <person name="Joseph B."/>
            <person name="Konietzny S."/>
            <person name="Kurzai O."/>
            <person name="Schmitt C."/>
            <person name="Friedrich T."/>
            <person name="Linke B."/>
            <person name="Vogel U."/>
            <person name="Frosch M."/>
        </authorList>
    </citation>
    <scope>NUCLEOTIDE SEQUENCE</scope>
    <source>
        <strain evidence="1">Alpha275</strain>
    </source>
</reference>
<dbReference type="AlphaFoldDB" id="C6SJQ8"/>